<feature type="compositionally biased region" description="Basic and acidic residues" evidence="1">
    <location>
        <begin position="14"/>
        <end position="27"/>
    </location>
</feature>
<proteinExistence type="predicted"/>
<evidence type="ECO:0000313" key="3">
    <source>
        <dbReference type="Proteomes" id="UP001152523"/>
    </source>
</evidence>
<reference evidence="2" key="1">
    <citation type="submission" date="2022-07" db="EMBL/GenBank/DDBJ databases">
        <authorList>
            <person name="Macas J."/>
            <person name="Novak P."/>
            <person name="Neumann P."/>
        </authorList>
    </citation>
    <scope>NUCLEOTIDE SEQUENCE</scope>
</reference>
<evidence type="ECO:0000313" key="2">
    <source>
        <dbReference type="EMBL" id="CAH9148237.1"/>
    </source>
</evidence>
<organism evidence="2 3">
    <name type="scientific">Cuscuta epithymum</name>
    <dbReference type="NCBI Taxonomy" id="186058"/>
    <lineage>
        <taxon>Eukaryota</taxon>
        <taxon>Viridiplantae</taxon>
        <taxon>Streptophyta</taxon>
        <taxon>Embryophyta</taxon>
        <taxon>Tracheophyta</taxon>
        <taxon>Spermatophyta</taxon>
        <taxon>Magnoliopsida</taxon>
        <taxon>eudicotyledons</taxon>
        <taxon>Gunneridae</taxon>
        <taxon>Pentapetalae</taxon>
        <taxon>asterids</taxon>
        <taxon>lamiids</taxon>
        <taxon>Solanales</taxon>
        <taxon>Convolvulaceae</taxon>
        <taxon>Cuscuteae</taxon>
        <taxon>Cuscuta</taxon>
        <taxon>Cuscuta subgen. Cuscuta</taxon>
    </lineage>
</organism>
<accession>A0AAV0GJU9</accession>
<feature type="region of interest" description="Disordered" evidence="1">
    <location>
        <begin position="1"/>
        <end position="104"/>
    </location>
</feature>
<dbReference type="EMBL" id="CAMAPF010001157">
    <property type="protein sequence ID" value="CAH9148237.1"/>
    <property type="molecule type" value="Genomic_DNA"/>
</dbReference>
<keyword evidence="3" id="KW-1185">Reference proteome</keyword>
<comment type="caution">
    <text evidence="2">The sequence shown here is derived from an EMBL/GenBank/DDBJ whole genome shotgun (WGS) entry which is preliminary data.</text>
</comment>
<gene>
    <name evidence="2" type="ORF">CEPIT_LOCUS44352</name>
</gene>
<evidence type="ECO:0000256" key="1">
    <source>
        <dbReference type="SAM" id="MobiDB-lite"/>
    </source>
</evidence>
<dbReference type="Proteomes" id="UP001152523">
    <property type="component" value="Unassembled WGS sequence"/>
</dbReference>
<dbReference type="AlphaFoldDB" id="A0AAV0GJU9"/>
<feature type="compositionally biased region" description="Polar residues" evidence="1">
    <location>
        <begin position="38"/>
        <end position="47"/>
    </location>
</feature>
<sequence>MVFLESQPLTLTEFGKDRRPPTLDRRRPPTVAACGTRGRNQPSVGQTGRQAARQDGRRPPAGPPAAAGIRRDPICQRKDGRRPFVTEGGRPLWPPTADGTGHDPLSATGRKAAGERRKAAAWLAAYGKIFPINCPIFAELKHTIFKPISDQKGRLLPPQSSDFHHCCTFNFNLSYLSHFSSKFKFRIILSKNQSRINKGSWKGSYKIKGKCKGTRNHVRNVIW</sequence>
<name>A0AAV0GJU9_9ASTE</name>
<feature type="compositionally biased region" description="Basic and acidic residues" evidence="1">
    <location>
        <begin position="69"/>
        <end position="84"/>
    </location>
</feature>
<protein>
    <submittedName>
        <fullName evidence="2">Uncharacterized protein</fullName>
    </submittedName>
</protein>